<dbReference type="AlphaFoldDB" id="W2CA24"/>
<dbReference type="InterPro" id="IPR001269">
    <property type="entry name" value="DUS_fam"/>
</dbReference>
<dbReference type="PANTHER" id="PTHR45846:SF1">
    <property type="entry name" value="TRNA-DIHYDROURIDINE(47) SYNTHASE [NAD(P)(+)]-LIKE"/>
    <property type="match status" value="1"/>
</dbReference>
<evidence type="ECO:0000256" key="9">
    <source>
        <dbReference type="PIRSR" id="PIRSR006621-2"/>
    </source>
</evidence>
<dbReference type="InterPro" id="IPR013785">
    <property type="entry name" value="Aldolase_TIM"/>
</dbReference>
<dbReference type="CDD" id="cd02801">
    <property type="entry name" value="DUS_like_FMN"/>
    <property type="match status" value="1"/>
</dbReference>
<dbReference type="NCBIfam" id="TIGR00737">
    <property type="entry name" value="nifR3_yhdG"/>
    <property type="match status" value="1"/>
</dbReference>
<dbReference type="PANTHER" id="PTHR45846">
    <property type="entry name" value="TRNA-DIHYDROURIDINE(47) SYNTHASE [NAD(P)(+)]-LIKE"/>
    <property type="match status" value="1"/>
</dbReference>
<evidence type="ECO:0000256" key="3">
    <source>
        <dbReference type="ARBA" id="ARBA00022643"/>
    </source>
</evidence>
<comment type="cofactor">
    <cofactor evidence="1 7 9">
        <name>FMN</name>
        <dbReference type="ChEBI" id="CHEBI:58210"/>
    </cofactor>
</comment>
<comment type="similarity">
    <text evidence="7">Belongs to the dus family.</text>
</comment>
<dbReference type="GO" id="GO:0050660">
    <property type="term" value="F:flavin adenine dinucleotide binding"/>
    <property type="evidence" value="ECO:0007669"/>
    <property type="project" value="InterPro"/>
</dbReference>
<feature type="binding site" evidence="9">
    <location>
        <begin position="227"/>
        <end position="228"/>
    </location>
    <ligand>
        <name>FMN</name>
        <dbReference type="ChEBI" id="CHEBI:58210"/>
    </ligand>
</feature>
<comment type="caution">
    <text evidence="11">The sequence shown here is derived from an EMBL/GenBank/DDBJ whole genome shotgun (WGS) entry which is preliminary data.</text>
</comment>
<evidence type="ECO:0000313" key="11">
    <source>
        <dbReference type="EMBL" id="ETK03306.1"/>
    </source>
</evidence>
<dbReference type="EMBL" id="AYYC01000737">
    <property type="protein sequence ID" value="ETK03306.1"/>
    <property type="molecule type" value="Genomic_DNA"/>
</dbReference>
<dbReference type="InterPro" id="IPR004652">
    <property type="entry name" value="DusB-like"/>
</dbReference>
<evidence type="ECO:0000256" key="2">
    <source>
        <dbReference type="ARBA" id="ARBA00022630"/>
    </source>
</evidence>
<evidence type="ECO:0000313" key="12">
    <source>
        <dbReference type="Proteomes" id="UP000018872"/>
    </source>
</evidence>
<reference evidence="11 12" key="1">
    <citation type="submission" date="2013-11" db="EMBL/GenBank/DDBJ databases">
        <title>Single cell genomics of uncultured Tannerella BU063 (oral taxon 286).</title>
        <authorList>
            <person name="Beall C.J."/>
            <person name="Campbell A.G."/>
            <person name="Griffen A.L."/>
            <person name="Podar M."/>
            <person name="Leys E.J."/>
        </authorList>
    </citation>
    <scope>NUCLEOTIDE SEQUENCE [LARGE SCALE GENOMIC DNA]</scope>
    <source>
        <strain evidence="11">Cell 5</strain>
    </source>
</reference>
<evidence type="ECO:0000256" key="4">
    <source>
        <dbReference type="ARBA" id="ARBA00022694"/>
    </source>
</evidence>
<dbReference type="SUPFAM" id="SSF51395">
    <property type="entry name" value="FMN-linked oxidoreductases"/>
    <property type="match status" value="1"/>
</dbReference>
<evidence type="ECO:0000259" key="10">
    <source>
        <dbReference type="Pfam" id="PF01207"/>
    </source>
</evidence>
<dbReference type="PROSITE" id="PS01136">
    <property type="entry name" value="UPF0034"/>
    <property type="match status" value="1"/>
</dbReference>
<feature type="domain" description="DUS-like FMN-binding" evidence="10">
    <location>
        <begin position="15"/>
        <end position="288"/>
    </location>
</feature>
<evidence type="ECO:0000256" key="6">
    <source>
        <dbReference type="ARBA" id="ARBA00023002"/>
    </source>
</evidence>
<protein>
    <recommendedName>
        <fullName evidence="7">tRNA-dihydrouridine synthase</fullName>
        <ecNumber evidence="7">1.3.1.-</ecNumber>
    </recommendedName>
</protein>
<evidence type="ECO:0000256" key="1">
    <source>
        <dbReference type="ARBA" id="ARBA00001917"/>
    </source>
</evidence>
<evidence type="ECO:0000256" key="5">
    <source>
        <dbReference type="ARBA" id="ARBA00022857"/>
    </source>
</evidence>
<organism evidence="11 12">
    <name type="scientific">Tannerella sp. oral taxon BU063 isolate Cell 5</name>
    <dbReference type="NCBI Taxonomy" id="1410950"/>
    <lineage>
        <taxon>Bacteria</taxon>
        <taxon>Pseudomonadati</taxon>
        <taxon>Bacteroidota</taxon>
        <taxon>Bacteroidia</taxon>
        <taxon>Bacteroidales</taxon>
        <taxon>Tannerellaceae</taxon>
        <taxon>Tannerella</taxon>
    </lineage>
</organism>
<dbReference type="GO" id="GO:0003723">
    <property type="term" value="F:RNA binding"/>
    <property type="evidence" value="ECO:0007669"/>
    <property type="project" value="TreeGrafter"/>
</dbReference>
<dbReference type="EC" id="1.3.1.-" evidence="7"/>
<sequence length="342" mass="38195">MKIGTIELDDRPVIQAPMEDVTDAAFRLMCKRFGADMVYTEFVSSDALIRGVSRTEEKLRVRDEERPVAIQIYGRDVQSMVEAAQICEAARPDVLDINFGCPVKKVAGKGAGAGMLRNVPLMLEITRAVVRAVRIPVTVKTRLGWDADHRIIVELAEQLQDCGIAALTIHGRTRAQMYTGEADWTLIGAVKSNPRMTIPIIGNGDITSAERCREAFDRYGVDGVMIGRGCIGRPWIFREVKHYLQTGEPLQPEPFAWYLDVLKQQVLQSVERLDERRGILHIRRHLAATPLFKGIPDFKPTRVAMLRAETVGELFAIMDGIPAPTAEYPPFARLHLGSTSLY</sequence>
<comment type="function">
    <text evidence="7">Catalyzes the synthesis of 5,6-dihydrouridine (D), a modified base found in the D-loop of most tRNAs, via the reduction of the C5-C6 double bond in target uridines.</text>
</comment>
<dbReference type="InterPro" id="IPR018517">
    <property type="entry name" value="tRNA_hU_synthase_CS"/>
</dbReference>
<keyword evidence="4 7" id="KW-0819">tRNA processing</keyword>
<dbReference type="Gene3D" id="3.20.20.70">
    <property type="entry name" value="Aldolase class I"/>
    <property type="match status" value="1"/>
</dbReference>
<evidence type="ECO:0000256" key="7">
    <source>
        <dbReference type="PIRNR" id="PIRNR006621"/>
    </source>
</evidence>
<keyword evidence="6 7" id="KW-0560">Oxidoreductase</keyword>
<dbReference type="Proteomes" id="UP000018872">
    <property type="component" value="Unassembled WGS sequence"/>
</dbReference>
<evidence type="ECO:0000256" key="8">
    <source>
        <dbReference type="PIRSR" id="PIRSR006621-1"/>
    </source>
</evidence>
<dbReference type="PIRSF" id="PIRSF006621">
    <property type="entry name" value="Dus"/>
    <property type="match status" value="1"/>
</dbReference>
<dbReference type="InterPro" id="IPR035587">
    <property type="entry name" value="DUS-like_FMN-bd"/>
</dbReference>
<dbReference type="PATRIC" id="fig|1410950.3.peg.2278"/>
<feature type="binding site" evidence="9">
    <location>
        <position position="170"/>
    </location>
    <ligand>
        <name>FMN</name>
        <dbReference type="ChEBI" id="CHEBI:58210"/>
    </ligand>
</feature>
<dbReference type="Pfam" id="PF01207">
    <property type="entry name" value="Dus"/>
    <property type="match status" value="1"/>
</dbReference>
<feature type="active site" description="Proton donor" evidence="8">
    <location>
        <position position="101"/>
    </location>
</feature>
<keyword evidence="9" id="KW-0547">Nucleotide-binding</keyword>
<keyword evidence="2 7" id="KW-0285">Flavoprotein</keyword>
<feature type="binding site" evidence="9">
    <location>
        <position position="71"/>
    </location>
    <ligand>
        <name>FMN</name>
        <dbReference type="ChEBI" id="CHEBI:58210"/>
    </ligand>
</feature>
<gene>
    <name evidence="11" type="ORF">T229_14500</name>
</gene>
<proteinExistence type="inferred from homology"/>
<dbReference type="GO" id="GO:0017150">
    <property type="term" value="F:tRNA dihydrouridine synthase activity"/>
    <property type="evidence" value="ECO:0007669"/>
    <property type="project" value="InterPro"/>
</dbReference>
<name>W2CA24_9BACT</name>
<feature type="binding site" evidence="9">
    <location>
        <position position="140"/>
    </location>
    <ligand>
        <name>FMN</name>
        <dbReference type="ChEBI" id="CHEBI:58210"/>
    </ligand>
</feature>
<accession>W2CA24</accession>
<keyword evidence="5" id="KW-0521">NADP</keyword>
<keyword evidence="3 7" id="KW-0288">FMN</keyword>